<accession>S9R5S7</accession>
<dbReference type="Proteomes" id="UP000015346">
    <property type="component" value="Unassembled WGS sequence"/>
</dbReference>
<evidence type="ECO:0000313" key="1">
    <source>
        <dbReference type="EMBL" id="EPX87257.1"/>
    </source>
</evidence>
<proteinExistence type="predicted"/>
<dbReference type="STRING" id="1123069.ruthe_00655"/>
<name>S9R5S7_9RHOB</name>
<comment type="caution">
    <text evidence="1">The sequence shown here is derived from an EMBL/GenBank/DDBJ whole genome shotgun (WGS) entry which is preliminary data.</text>
</comment>
<protein>
    <submittedName>
        <fullName evidence="1">Uncharacterized protein</fullName>
    </submittedName>
</protein>
<keyword evidence="2" id="KW-1185">Reference proteome</keyword>
<dbReference type="AlphaFoldDB" id="S9R5S7"/>
<sequence>MTGSVLTDDFAEDLPSALSDTGRFAAAFAEELARLRDGLAATSQETLRLERGFSGGLRRAIDGLLLDGDRLSDALSRVARAMADTIYAAAMKPVTDRLGDVLAQGVGPPCRPFLPSRPAEALPRGG</sequence>
<organism evidence="1 2">
    <name type="scientific">Rubellimicrobium thermophilum DSM 16684</name>
    <dbReference type="NCBI Taxonomy" id="1123069"/>
    <lineage>
        <taxon>Bacteria</taxon>
        <taxon>Pseudomonadati</taxon>
        <taxon>Pseudomonadota</taxon>
        <taxon>Alphaproteobacteria</taxon>
        <taxon>Rhodobacterales</taxon>
        <taxon>Roseobacteraceae</taxon>
        <taxon>Rubellimicrobium</taxon>
    </lineage>
</organism>
<dbReference type="EMBL" id="AOLV01000008">
    <property type="protein sequence ID" value="EPX87257.1"/>
    <property type="molecule type" value="Genomic_DNA"/>
</dbReference>
<evidence type="ECO:0000313" key="2">
    <source>
        <dbReference type="Proteomes" id="UP000015346"/>
    </source>
</evidence>
<dbReference type="HOGENOM" id="CLU_1979936_0_0_5"/>
<reference evidence="1 2" key="1">
    <citation type="journal article" date="2013" name="Stand. Genomic Sci.">
        <title>Genome sequence of the reddish-pigmented Rubellimicrobium thermophilum type strain (DSM 16684(T)), a member of the Roseobacter clade.</title>
        <authorList>
            <person name="Fiebig A."/>
            <person name="Riedel T."/>
            <person name="Gronow S."/>
            <person name="Petersen J."/>
            <person name="Klenk H.P."/>
            <person name="Goker M."/>
        </authorList>
    </citation>
    <scope>NUCLEOTIDE SEQUENCE [LARGE SCALE GENOMIC DNA]</scope>
    <source>
        <strain evidence="1 2">DSM 16684</strain>
    </source>
</reference>
<gene>
    <name evidence="1" type="ORF">ruthe_00655</name>
</gene>